<proteinExistence type="predicted"/>
<dbReference type="Proteomes" id="UP000712281">
    <property type="component" value="Unassembled WGS sequence"/>
</dbReference>
<sequence length="111" mass="13100">MPNRRCKEKFKTSKGEADPKRRFLQFDVQEICDNFEKEIMNIHKDISKIHKKSTSTRAPVAEPSLFLFFIKQHFIDSYSPLEEEMFTILNNKAILAKETAITKAEHIEKQR</sequence>
<comment type="caution">
    <text evidence="1">The sequence shown here is derived from an EMBL/GenBank/DDBJ whole genome shotgun (WGS) entry which is preliminary data.</text>
</comment>
<protein>
    <submittedName>
        <fullName evidence="1">Uncharacterized protein</fullName>
    </submittedName>
</protein>
<dbReference type="AlphaFoldDB" id="A0A8S9G306"/>
<evidence type="ECO:0000313" key="2">
    <source>
        <dbReference type="Proteomes" id="UP000712281"/>
    </source>
</evidence>
<gene>
    <name evidence="1" type="ORF">F2Q68_00021045</name>
</gene>
<dbReference type="EMBL" id="QGKW02002228">
    <property type="protein sequence ID" value="KAF2539639.1"/>
    <property type="molecule type" value="Genomic_DNA"/>
</dbReference>
<reference evidence="1" key="1">
    <citation type="submission" date="2019-12" db="EMBL/GenBank/DDBJ databases">
        <title>Genome sequencing and annotation of Brassica cretica.</title>
        <authorList>
            <person name="Studholme D.J."/>
            <person name="Sarris P.F."/>
        </authorList>
    </citation>
    <scope>NUCLEOTIDE SEQUENCE</scope>
    <source>
        <strain evidence="1">PFS-001/15</strain>
        <tissue evidence="1">Leaf</tissue>
    </source>
</reference>
<organism evidence="1 2">
    <name type="scientific">Brassica cretica</name>
    <name type="common">Mustard</name>
    <dbReference type="NCBI Taxonomy" id="69181"/>
    <lineage>
        <taxon>Eukaryota</taxon>
        <taxon>Viridiplantae</taxon>
        <taxon>Streptophyta</taxon>
        <taxon>Embryophyta</taxon>
        <taxon>Tracheophyta</taxon>
        <taxon>Spermatophyta</taxon>
        <taxon>Magnoliopsida</taxon>
        <taxon>eudicotyledons</taxon>
        <taxon>Gunneridae</taxon>
        <taxon>Pentapetalae</taxon>
        <taxon>rosids</taxon>
        <taxon>malvids</taxon>
        <taxon>Brassicales</taxon>
        <taxon>Brassicaceae</taxon>
        <taxon>Brassiceae</taxon>
        <taxon>Brassica</taxon>
    </lineage>
</organism>
<evidence type="ECO:0000313" key="1">
    <source>
        <dbReference type="EMBL" id="KAF2539639.1"/>
    </source>
</evidence>
<accession>A0A8S9G306</accession>
<name>A0A8S9G306_BRACR</name>